<feature type="signal peptide" evidence="2">
    <location>
        <begin position="1"/>
        <end position="21"/>
    </location>
</feature>
<gene>
    <name evidence="3" type="ORF">UR73_C0015G0007</name>
</gene>
<keyword evidence="2" id="KW-0732">Signal</keyword>
<proteinExistence type="predicted"/>
<feature type="transmembrane region" description="Helical" evidence="1">
    <location>
        <begin position="94"/>
        <end position="116"/>
    </location>
</feature>
<keyword evidence="1" id="KW-0812">Transmembrane</keyword>
<organism evidence="3 4">
    <name type="scientific">candidate division WS6 bacterium GW2011_GWF1_35_23</name>
    <dbReference type="NCBI Taxonomy" id="1619097"/>
    <lineage>
        <taxon>Bacteria</taxon>
        <taxon>Candidatus Dojkabacteria</taxon>
    </lineage>
</organism>
<dbReference type="Pfam" id="PF18895">
    <property type="entry name" value="T4SS_pilin"/>
    <property type="match status" value="1"/>
</dbReference>
<keyword evidence="1" id="KW-1133">Transmembrane helix</keyword>
<accession>A0A0G0C7F7</accession>
<feature type="transmembrane region" description="Helical" evidence="1">
    <location>
        <begin position="52"/>
        <end position="73"/>
    </location>
</feature>
<evidence type="ECO:0000256" key="1">
    <source>
        <dbReference type="SAM" id="Phobius"/>
    </source>
</evidence>
<name>A0A0G0C7F7_9BACT</name>
<reference evidence="3 4" key="1">
    <citation type="journal article" date="2015" name="Nature">
        <title>rRNA introns, odd ribosomes, and small enigmatic genomes across a large radiation of phyla.</title>
        <authorList>
            <person name="Brown C.T."/>
            <person name="Hug L.A."/>
            <person name="Thomas B.C."/>
            <person name="Sharon I."/>
            <person name="Castelle C.J."/>
            <person name="Singh A."/>
            <person name="Wilkins M.J."/>
            <person name="Williams K.H."/>
            <person name="Banfield J.F."/>
        </authorList>
    </citation>
    <scope>NUCLEOTIDE SEQUENCE [LARGE SCALE GENOMIC DNA]</scope>
</reference>
<dbReference type="AlphaFoldDB" id="A0A0G0C7F7"/>
<comment type="caution">
    <text evidence="3">The sequence shown here is derived from an EMBL/GenBank/DDBJ whole genome shotgun (WGS) entry which is preliminary data.</text>
</comment>
<dbReference type="Proteomes" id="UP000034816">
    <property type="component" value="Unassembled WGS sequence"/>
</dbReference>
<evidence type="ECO:0000313" key="4">
    <source>
        <dbReference type="Proteomes" id="UP000034816"/>
    </source>
</evidence>
<evidence type="ECO:0000256" key="2">
    <source>
        <dbReference type="SAM" id="SignalP"/>
    </source>
</evidence>
<evidence type="ECO:0000313" key="3">
    <source>
        <dbReference type="EMBL" id="KKP77644.1"/>
    </source>
</evidence>
<feature type="chain" id="PRO_5002531606" evidence="2">
    <location>
        <begin position="22"/>
        <end position="117"/>
    </location>
</feature>
<dbReference type="EMBL" id="LBQH01000015">
    <property type="protein sequence ID" value="KKP77644.1"/>
    <property type="molecule type" value="Genomic_DNA"/>
</dbReference>
<sequence length="117" mass="12396">MKIFKSLLTLSSVFLSSPVLAAQSDPMEGTPSSSLPPKLSALFAESGILDRIFAIIFPLAGLICVVFIIIAGYMWMSAAGDPSKIKTAQGTLTWAIIGLVVVLLTVAILQVIIKFIS</sequence>
<protein>
    <submittedName>
        <fullName evidence="3">Uncharacterized protein</fullName>
    </submittedName>
</protein>
<dbReference type="InterPro" id="IPR043993">
    <property type="entry name" value="T4SS_pilin"/>
</dbReference>
<keyword evidence="1" id="KW-0472">Membrane</keyword>